<dbReference type="GO" id="GO:0031405">
    <property type="term" value="F:lipoic acid binding"/>
    <property type="evidence" value="ECO:0007669"/>
    <property type="project" value="TreeGrafter"/>
</dbReference>
<evidence type="ECO:0000256" key="2">
    <source>
        <dbReference type="ARBA" id="ARBA00007317"/>
    </source>
</evidence>
<dbReference type="InterPro" id="IPR004167">
    <property type="entry name" value="PSBD"/>
</dbReference>
<organism evidence="11 12">
    <name type="scientific">Anaeromyxobacter diazotrophicus</name>
    <dbReference type="NCBI Taxonomy" id="2590199"/>
    <lineage>
        <taxon>Bacteria</taxon>
        <taxon>Pseudomonadati</taxon>
        <taxon>Myxococcota</taxon>
        <taxon>Myxococcia</taxon>
        <taxon>Myxococcales</taxon>
        <taxon>Cystobacterineae</taxon>
        <taxon>Anaeromyxobacteraceae</taxon>
        <taxon>Anaeromyxobacter</taxon>
    </lineage>
</organism>
<evidence type="ECO:0000256" key="5">
    <source>
        <dbReference type="ARBA" id="ARBA00022823"/>
    </source>
</evidence>
<sequence>MTFKFILPDIGEGVVEAEVQQWFVKPGDHVVEDQPLVEVMTDKATVTLPSPRRGTVTKLLHQPGQVAKVHEPLLELVEDVKPSQEPSVMAPAQEEAAPAQEAGAAPPAAPAERSGRKVLAAPAVRAMARQLGVDLGLVHGSGPGGRVLKDDVHGARNGHAHPPPELTAPAAVPQRPAPFAEQLPEQAPVKQVSHGDEVVPVRGIRRRIAERMAQSKRTAAHFTFVEQVDVSDLVKVKDRIAAKAREEGVKVTFLPFIVKAVVAALKKHPWLNAVLDEARGEIRLRREYHIGIASATEHGLTVPVVRHADKLSLMALAREIERLAAETKAGKVRPEDLSGSTFTITSLGAQGGLFATPIINFPEVGILGVHRIRPTPVVKDGQIVARDIMNVSLSFDHRVVDGHVGAAFAYTVIGYLEEPDLLFMDMV</sequence>
<accession>A0A7I9VLQ5</accession>
<dbReference type="InterPro" id="IPR003016">
    <property type="entry name" value="2-oxoA_DH_lipoyl-BS"/>
</dbReference>
<dbReference type="FunFam" id="3.30.559.10:FF:000007">
    <property type="entry name" value="Dihydrolipoamide acetyltransferase component of pyruvate dehydrogenase complex"/>
    <property type="match status" value="1"/>
</dbReference>
<evidence type="ECO:0000256" key="8">
    <source>
        <dbReference type="SAM" id="MobiDB-lite"/>
    </source>
</evidence>
<proteinExistence type="inferred from homology"/>
<evidence type="ECO:0000256" key="4">
    <source>
        <dbReference type="ARBA" id="ARBA00022679"/>
    </source>
</evidence>
<dbReference type="GO" id="GO:0005737">
    <property type="term" value="C:cytoplasm"/>
    <property type="evidence" value="ECO:0007669"/>
    <property type="project" value="TreeGrafter"/>
</dbReference>
<dbReference type="Proteomes" id="UP000503640">
    <property type="component" value="Unassembled WGS sequence"/>
</dbReference>
<dbReference type="InterPro" id="IPR011053">
    <property type="entry name" value="Single_hybrid_motif"/>
</dbReference>
<dbReference type="SUPFAM" id="SSF51230">
    <property type="entry name" value="Single hybrid motif"/>
    <property type="match status" value="1"/>
</dbReference>
<comment type="similarity">
    <text evidence="2 7">Belongs to the 2-oxoacid dehydrogenase family.</text>
</comment>
<keyword evidence="12" id="KW-1185">Reference proteome</keyword>
<keyword evidence="6 7" id="KW-0012">Acyltransferase</keyword>
<keyword evidence="11" id="KW-0670">Pyruvate</keyword>
<gene>
    <name evidence="11" type="ORF">AMYX_20830</name>
</gene>
<reference evidence="12" key="1">
    <citation type="journal article" date="2020" name="Appl. Environ. Microbiol.">
        <title>Diazotrophic Anaeromyxobacter Isolates from Soils.</title>
        <authorList>
            <person name="Masuda Y."/>
            <person name="Yamanaka H."/>
            <person name="Xu Z.X."/>
            <person name="Shiratori Y."/>
            <person name="Aono T."/>
            <person name="Amachi S."/>
            <person name="Senoo K."/>
            <person name="Itoh H."/>
        </authorList>
    </citation>
    <scope>NUCLEOTIDE SEQUENCE [LARGE SCALE GENOMIC DNA]</scope>
    <source>
        <strain evidence="12">R267</strain>
    </source>
</reference>
<dbReference type="PROSITE" id="PS00189">
    <property type="entry name" value="LIPOYL"/>
    <property type="match status" value="1"/>
</dbReference>
<dbReference type="Gene3D" id="2.40.50.100">
    <property type="match status" value="1"/>
</dbReference>
<dbReference type="InterPro" id="IPR050743">
    <property type="entry name" value="2-oxoacid_DH_E2_comp"/>
</dbReference>
<dbReference type="Pfam" id="PF00198">
    <property type="entry name" value="2-oxoacid_dh"/>
    <property type="match status" value="1"/>
</dbReference>
<feature type="domain" description="Peripheral subunit-binding (PSBD)" evidence="10">
    <location>
        <begin position="119"/>
        <end position="156"/>
    </location>
</feature>
<dbReference type="EMBL" id="BJTG01000004">
    <property type="protein sequence ID" value="GEJ57342.1"/>
    <property type="molecule type" value="Genomic_DNA"/>
</dbReference>
<name>A0A7I9VLQ5_9BACT</name>
<comment type="cofactor">
    <cofactor evidence="1 7">
        <name>(R)-lipoate</name>
        <dbReference type="ChEBI" id="CHEBI:83088"/>
    </cofactor>
</comment>
<dbReference type="SUPFAM" id="SSF47005">
    <property type="entry name" value="Peripheral subunit-binding domain of 2-oxo acid dehydrogenase complex"/>
    <property type="match status" value="1"/>
</dbReference>
<dbReference type="InterPro" id="IPR036625">
    <property type="entry name" value="E3-bd_dom_sf"/>
</dbReference>
<dbReference type="GO" id="GO:0016407">
    <property type="term" value="F:acetyltransferase activity"/>
    <property type="evidence" value="ECO:0007669"/>
    <property type="project" value="TreeGrafter"/>
</dbReference>
<comment type="subunit">
    <text evidence="3">Forms a 24-polypeptide structural core with octahedral symmetry.</text>
</comment>
<dbReference type="PANTHER" id="PTHR43178:SF5">
    <property type="entry name" value="LIPOAMIDE ACYLTRANSFERASE COMPONENT OF BRANCHED-CHAIN ALPHA-KETO ACID DEHYDROGENASE COMPLEX, MITOCHONDRIAL"/>
    <property type="match status" value="1"/>
</dbReference>
<comment type="caution">
    <text evidence="11">The sequence shown here is derived from an EMBL/GenBank/DDBJ whole genome shotgun (WGS) entry which is preliminary data.</text>
</comment>
<dbReference type="SUPFAM" id="SSF52777">
    <property type="entry name" value="CoA-dependent acyltransferases"/>
    <property type="match status" value="1"/>
</dbReference>
<dbReference type="PROSITE" id="PS50968">
    <property type="entry name" value="BIOTINYL_LIPOYL"/>
    <property type="match status" value="1"/>
</dbReference>
<dbReference type="InterPro" id="IPR001078">
    <property type="entry name" value="2-oxoacid_DH_actylTfrase"/>
</dbReference>
<dbReference type="AlphaFoldDB" id="A0A7I9VLQ5"/>
<feature type="region of interest" description="Disordered" evidence="8">
    <location>
        <begin position="81"/>
        <end position="116"/>
    </location>
</feature>
<feature type="compositionally biased region" description="Low complexity" evidence="8">
    <location>
        <begin position="90"/>
        <end position="112"/>
    </location>
</feature>
<evidence type="ECO:0000256" key="6">
    <source>
        <dbReference type="ARBA" id="ARBA00023315"/>
    </source>
</evidence>
<evidence type="ECO:0000313" key="11">
    <source>
        <dbReference type="EMBL" id="GEJ57342.1"/>
    </source>
</evidence>
<dbReference type="EC" id="2.3.1.-" evidence="7"/>
<evidence type="ECO:0000313" key="12">
    <source>
        <dbReference type="Proteomes" id="UP000503640"/>
    </source>
</evidence>
<evidence type="ECO:0000256" key="7">
    <source>
        <dbReference type="RuleBase" id="RU003423"/>
    </source>
</evidence>
<dbReference type="Gene3D" id="4.10.320.10">
    <property type="entry name" value="E3-binding domain"/>
    <property type="match status" value="1"/>
</dbReference>
<feature type="domain" description="Lipoyl-binding" evidence="9">
    <location>
        <begin position="2"/>
        <end position="77"/>
    </location>
</feature>
<protein>
    <recommendedName>
        <fullName evidence="7">Dihydrolipoamide acetyltransferase component of pyruvate dehydrogenase complex</fullName>
        <ecNumber evidence="7">2.3.1.-</ecNumber>
    </recommendedName>
</protein>
<evidence type="ECO:0000256" key="1">
    <source>
        <dbReference type="ARBA" id="ARBA00001938"/>
    </source>
</evidence>
<keyword evidence="4 7" id="KW-0808">Transferase</keyword>
<evidence type="ECO:0000259" key="9">
    <source>
        <dbReference type="PROSITE" id="PS50968"/>
    </source>
</evidence>
<dbReference type="InterPro" id="IPR000089">
    <property type="entry name" value="Biotin_lipoyl"/>
</dbReference>
<dbReference type="Gene3D" id="3.30.559.10">
    <property type="entry name" value="Chloramphenicol acetyltransferase-like domain"/>
    <property type="match status" value="1"/>
</dbReference>
<dbReference type="InterPro" id="IPR023213">
    <property type="entry name" value="CAT-like_dom_sf"/>
</dbReference>
<dbReference type="PROSITE" id="PS51826">
    <property type="entry name" value="PSBD"/>
    <property type="match status" value="1"/>
</dbReference>
<keyword evidence="5 7" id="KW-0450">Lipoyl</keyword>
<evidence type="ECO:0000256" key="3">
    <source>
        <dbReference type="ARBA" id="ARBA00011484"/>
    </source>
</evidence>
<dbReference type="Pfam" id="PF00364">
    <property type="entry name" value="Biotin_lipoyl"/>
    <property type="match status" value="1"/>
</dbReference>
<evidence type="ECO:0000259" key="10">
    <source>
        <dbReference type="PROSITE" id="PS51826"/>
    </source>
</evidence>
<dbReference type="Pfam" id="PF02817">
    <property type="entry name" value="E3_binding"/>
    <property type="match status" value="1"/>
</dbReference>
<dbReference type="PANTHER" id="PTHR43178">
    <property type="entry name" value="DIHYDROLIPOAMIDE ACETYLTRANSFERASE COMPONENT OF PYRUVATE DEHYDROGENASE COMPLEX"/>
    <property type="match status" value="1"/>
</dbReference>
<dbReference type="RefSeq" id="WP_176064800.1">
    <property type="nucleotide sequence ID" value="NZ_BJTG01000004.1"/>
</dbReference>
<dbReference type="CDD" id="cd06849">
    <property type="entry name" value="lipoyl_domain"/>
    <property type="match status" value="1"/>
</dbReference>